<comment type="caution">
    <text evidence="3">The sequence shown here is derived from an EMBL/GenBank/DDBJ whole genome shotgun (WGS) entry which is preliminary data.</text>
</comment>
<dbReference type="AlphaFoldDB" id="A0A6I4IRQ4"/>
<protein>
    <recommendedName>
        <fullName evidence="5">EF-hand domain-containing protein</fullName>
    </recommendedName>
</protein>
<evidence type="ECO:0000313" key="3">
    <source>
        <dbReference type="EMBL" id="MVO07637.1"/>
    </source>
</evidence>
<evidence type="ECO:0008006" key="5">
    <source>
        <dbReference type="Google" id="ProtNLM"/>
    </source>
</evidence>
<keyword evidence="1" id="KW-0175">Coiled coil</keyword>
<gene>
    <name evidence="3" type="ORF">GOQ30_00495</name>
</gene>
<feature type="coiled-coil region" evidence="1">
    <location>
        <begin position="39"/>
        <end position="66"/>
    </location>
</feature>
<feature type="signal peptide" evidence="2">
    <location>
        <begin position="1"/>
        <end position="18"/>
    </location>
</feature>
<evidence type="ECO:0000256" key="1">
    <source>
        <dbReference type="SAM" id="Coils"/>
    </source>
</evidence>
<organism evidence="3 4">
    <name type="scientific">Flavobacterium profundi</name>
    <dbReference type="NCBI Taxonomy" id="1774945"/>
    <lineage>
        <taxon>Bacteria</taxon>
        <taxon>Pseudomonadati</taxon>
        <taxon>Bacteroidota</taxon>
        <taxon>Flavobacteriia</taxon>
        <taxon>Flavobacteriales</taxon>
        <taxon>Flavobacteriaceae</taxon>
        <taxon>Flavobacterium</taxon>
    </lineage>
</organism>
<sequence length="267" mass="31083">MKKISFLFFLLAWSFSFSQDVDTTQNTGDNFSLEGALALLKQASNLEEFEKLLNEEQNNVNNLDLNGDGEIDYIVVNAIQEKDTHVLVLSTYLNETEKQDIATIGIEKTGNEEAILQIEGDEDLYAENTIAEPIAIEEKATKMGQGPNSFEIETIAVVVNVWFWPSVRYLYAPGYVVWKSPYRWRVYPKWWKPWKPYRHTVFYTKTTPHRVYYTRTPTRRVVVARKVYTPRRSRSTVVVHTRRGTTVVHKNKRGKTTVVRTKKRARR</sequence>
<evidence type="ECO:0000313" key="4">
    <source>
        <dbReference type="Proteomes" id="UP000431264"/>
    </source>
</evidence>
<evidence type="ECO:0000256" key="2">
    <source>
        <dbReference type="SAM" id="SignalP"/>
    </source>
</evidence>
<dbReference type="OrthoDB" id="939585at2"/>
<dbReference type="Proteomes" id="UP000431264">
    <property type="component" value="Unassembled WGS sequence"/>
</dbReference>
<keyword evidence="2" id="KW-0732">Signal</keyword>
<name>A0A6I4IRQ4_9FLAO</name>
<accession>A0A6I4IRQ4</accession>
<dbReference type="RefSeq" id="WP_140996061.1">
    <property type="nucleotide sequence ID" value="NZ_VDCZ01000001.1"/>
</dbReference>
<dbReference type="EMBL" id="WQLW01000001">
    <property type="protein sequence ID" value="MVO07637.1"/>
    <property type="molecule type" value="Genomic_DNA"/>
</dbReference>
<feature type="chain" id="PRO_5026022763" description="EF-hand domain-containing protein" evidence="2">
    <location>
        <begin position="19"/>
        <end position="267"/>
    </location>
</feature>
<reference evidence="4" key="1">
    <citation type="submission" date="2019-05" db="EMBL/GenBank/DDBJ databases">
        <title>Flavobacterium profundi sp. nov., isolated from a deep-sea seamount.</title>
        <authorList>
            <person name="Zhang D.-C."/>
        </authorList>
    </citation>
    <scope>NUCLEOTIDE SEQUENCE [LARGE SCALE GENOMIC DNA]</scope>
    <source>
        <strain evidence="4">TP390</strain>
    </source>
</reference>
<proteinExistence type="predicted"/>
<keyword evidence="4" id="KW-1185">Reference proteome</keyword>